<evidence type="ECO:0000256" key="2">
    <source>
        <dbReference type="ARBA" id="ARBA00023125"/>
    </source>
</evidence>
<comment type="subcellular location">
    <subcellularLocation>
        <location evidence="3">Cytoplasm</location>
        <location evidence="3">Nucleoid</location>
    </subcellularLocation>
</comment>
<evidence type="ECO:0000313" key="5">
    <source>
        <dbReference type="EMBL" id="MBB5913486.1"/>
    </source>
</evidence>
<comment type="similarity">
    <text evidence="3">Belongs to the YbaB/EbfC family.</text>
</comment>
<keyword evidence="1 3" id="KW-0963">Cytoplasm</keyword>
<dbReference type="SUPFAM" id="SSF82607">
    <property type="entry name" value="YbaB-like"/>
    <property type="match status" value="1"/>
</dbReference>
<accession>A0A7W9UHR8</accession>
<keyword evidence="4" id="KW-0175">Coiled coil</keyword>
<comment type="subunit">
    <text evidence="3">Homodimer.</text>
</comment>
<dbReference type="PANTHER" id="PTHR33449:SF1">
    <property type="entry name" value="NUCLEOID-ASSOCIATED PROTEIN YBAB"/>
    <property type="match status" value="1"/>
</dbReference>
<dbReference type="PIRSF" id="PIRSF004555">
    <property type="entry name" value="UCP004555"/>
    <property type="match status" value="1"/>
</dbReference>
<evidence type="ECO:0000256" key="1">
    <source>
        <dbReference type="ARBA" id="ARBA00022490"/>
    </source>
</evidence>
<dbReference type="InterPro" id="IPR036894">
    <property type="entry name" value="YbaB-like_sf"/>
</dbReference>
<organism evidence="5 6">
    <name type="scientific">Nocardia transvalensis</name>
    <dbReference type="NCBI Taxonomy" id="37333"/>
    <lineage>
        <taxon>Bacteria</taxon>
        <taxon>Bacillati</taxon>
        <taxon>Actinomycetota</taxon>
        <taxon>Actinomycetes</taxon>
        <taxon>Mycobacteriales</taxon>
        <taxon>Nocardiaceae</taxon>
        <taxon>Nocardia</taxon>
    </lineage>
</organism>
<evidence type="ECO:0000256" key="4">
    <source>
        <dbReference type="SAM" id="Coils"/>
    </source>
</evidence>
<dbReference type="RefSeq" id="WP_083905088.1">
    <property type="nucleotide sequence ID" value="NZ_JACHIT010000001.1"/>
</dbReference>
<comment type="function">
    <text evidence="3">Binds to DNA and alters its conformation. May be involved in regulation of gene expression, nucleoid organization and DNA protection.</text>
</comment>
<keyword evidence="6" id="KW-1185">Reference proteome</keyword>
<comment type="caution">
    <text evidence="5">The sequence shown here is derived from an EMBL/GenBank/DDBJ whole genome shotgun (WGS) entry which is preliminary data.</text>
</comment>
<reference evidence="5 6" key="1">
    <citation type="submission" date="2020-08" db="EMBL/GenBank/DDBJ databases">
        <title>Sequencing the genomes of 1000 actinobacteria strains.</title>
        <authorList>
            <person name="Klenk H.-P."/>
        </authorList>
    </citation>
    <scope>NUCLEOTIDE SEQUENCE [LARGE SCALE GENOMIC DNA]</scope>
    <source>
        <strain evidence="5 6">DSM 43582</strain>
    </source>
</reference>
<evidence type="ECO:0000313" key="6">
    <source>
        <dbReference type="Proteomes" id="UP000540412"/>
    </source>
</evidence>
<dbReference type="HAMAP" id="MF_00274">
    <property type="entry name" value="DNA_YbaB_EbfC"/>
    <property type="match status" value="1"/>
</dbReference>
<evidence type="ECO:0000256" key="3">
    <source>
        <dbReference type="HAMAP-Rule" id="MF_00274"/>
    </source>
</evidence>
<dbReference type="FunFam" id="3.30.1310.10:FF:000003">
    <property type="entry name" value="Nucleoid-associated protein MRA_3753"/>
    <property type="match status" value="1"/>
</dbReference>
<keyword evidence="2 3" id="KW-0238">DNA-binding</keyword>
<dbReference type="Proteomes" id="UP000540412">
    <property type="component" value="Unassembled WGS sequence"/>
</dbReference>
<gene>
    <name evidence="5" type="ORF">BJY24_002353</name>
</gene>
<dbReference type="Gene3D" id="3.30.1310.10">
    <property type="entry name" value="Nucleoid-associated protein YbaB-like domain"/>
    <property type="match status" value="1"/>
</dbReference>
<dbReference type="Pfam" id="PF02575">
    <property type="entry name" value="YbaB_DNA_bd"/>
    <property type="match status" value="1"/>
</dbReference>
<name>A0A7W9UHR8_9NOCA</name>
<dbReference type="NCBIfam" id="TIGR00103">
    <property type="entry name" value="DNA_YbaB_EbfC"/>
    <property type="match status" value="1"/>
</dbReference>
<dbReference type="PANTHER" id="PTHR33449">
    <property type="entry name" value="NUCLEOID-ASSOCIATED PROTEIN YBAB"/>
    <property type="match status" value="1"/>
</dbReference>
<proteinExistence type="inferred from homology"/>
<sequence>MEPGGQVDMQALLAQAQQMQQAVMEAQAEIAAAEVEGEAGGGLVKVTVKATGEIQSLYIDPKVVDPEDVETLQDLVVGAVNAAMNNAQELAAEKLGPLAGGMGGGGSLPGLPF</sequence>
<dbReference type="GO" id="GO:0003677">
    <property type="term" value="F:DNA binding"/>
    <property type="evidence" value="ECO:0007669"/>
    <property type="project" value="UniProtKB-UniRule"/>
</dbReference>
<dbReference type="GO" id="GO:0005829">
    <property type="term" value="C:cytosol"/>
    <property type="evidence" value="ECO:0007669"/>
    <property type="project" value="TreeGrafter"/>
</dbReference>
<feature type="coiled-coil region" evidence="4">
    <location>
        <begin position="9"/>
        <end position="36"/>
    </location>
</feature>
<dbReference type="InterPro" id="IPR004401">
    <property type="entry name" value="YbaB/EbfC"/>
</dbReference>
<protein>
    <recommendedName>
        <fullName evidence="3">Nucleoid-associated protein BJY24_002353</fullName>
    </recommendedName>
</protein>
<dbReference type="EMBL" id="JACHIT010000001">
    <property type="protein sequence ID" value="MBB5913486.1"/>
    <property type="molecule type" value="Genomic_DNA"/>
</dbReference>
<dbReference type="GO" id="GO:0043590">
    <property type="term" value="C:bacterial nucleoid"/>
    <property type="evidence" value="ECO:0007669"/>
    <property type="project" value="UniProtKB-UniRule"/>
</dbReference>
<dbReference type="AlphaFoldDB" id="A0A7W9UHR8"/>